<dbReference type="EMBL" id="MCFD01000001">
    <property type="protein sequence ID" value="ORX74248.1"/>
    <property type="molecule type" value="Genomic_DNA"/>
</dbReference>
<protein>
    <recommendedName>
        <fullName evidence="2">BRO1 domain-containing protein</fullName>
    </recommendedName>
</protein>
<dbReference type="OrthoDB" id="64867at2759"/>
<dbReference type="GeneID" id="63807468"/>
<comment type="caution">
    <text evidence="3">The sequence shown here is derived from an EMBL/GenBank/DDBJ whole genome shotgun (WGS) entry which is preliminary data.</text>
</comment>
<dbReference type="STRING" id="61395.A0A1Y1WLR8"/>
<proteinExistence type="predicted"/>
<feature type="domain" description="BRO1" evidence="2">
    <location>
        <begin position="38"/>
        <end position="86"/>
    </location>
</feature>
<dbReference type="InterPro" id="IPR004328">
    <property type="entry name" value="BRO1_dom"/>
</dbReference>
<keyword evidence="4" id="KW-1185">Reference proteome</keyword>
<name>A0A1Y1WLR8_9FUNG</name>
<evidence type="ECO:0000313" key="4">
    <source>
        <dbReference type="Proteomes" id="UP000193922"/>
    </source>
</evidence>
<dbReference type="Pfam" id="PF03097">
    <property type="entry name" value="BRO1"/>
    <property type="match status" value="1"/>
</dbReference>
<evidence type="ECO:0000259" key="2">
    <source>
        <dbReference type="Pfam" id="PF03097"/>
    </source>
</evidence>
<dbReference type="InterPro" id="IPR038499">
    <property type="entry name" value="BRO1_sf"/>
</dbReference>
<feature type="chain" id="PRO_5010987434" description="BRO1 domain-containing protein" evidence="1">
    <location>
        <begin position="29"/>
        <end position="117"/>
    </location>
</feature>
<accession>A0A1Y1WLR8</accession>
<organism evidence="3 4">
    <name type="scientific">Linderina pennispora</name>
    <dbReference type="NCBI Taxonomy" id="61395"/>
    <lineage>
        <taxon>Eukaryota</taxon>
        <taxon>Fungi</taxon>
        <taxon>Fungi incertae sedis</taxon>
        <taxon>Zoopagomycota</taxon>
        <taxon>Kickxellomycotina</taxon>
        <taxon>Kickxellomycetes</taxon>
        <taxon>Kickxellales</taxon>
        <taxon>Kickxellaceae</taxon>
        <taxon>Linderina</taxon>
    </lineage>
</organism>
<evidence type="ECO:0000256" key="1">
    <source>
        <dbReference type="SAM" id="SignalP"/>
    </source>
</evidence>
<dbReference type="Proteomes" id="UP000193922">
    <property type="component" value="Unassembled WGS sequence"/>
</dbReference>
<gene>
    <name evidence="3" type="ORF">DL89DRAFT_300220</name>
</gene>
<reference evidence="3 4" key="1">
    <citation type="submission" date="2016-07" db="EMBL/GenBank/DDBJ databases">
        <title>Pervasive Adenine N6-methylation of Active Genes in Fungi.</title>
        <authorList>
            <consortium name="DOE Joint Genome Institute"/>
            <person name="Mondo S.J."/>
            <person name="Dannebaum R.O."/>
            <person name="Kuo R.C."/>
            <person name="Labutti K."/>
            <person name="Haridas S."/>
            <person name="Kuo A."/>
            <person name="Salamov A."/>
            <person name="Ahrendt S.R."/>
            <person name="Lipzen A."/>
            <person name="Sullivan W."/>
            <person name="Andreopoulos W.B."/>
            <person name="Clum A."/>
            <person name="Lindquist E."/>
            <person name="Daum C."/>
            <person name="Ramamoorthy G.K."/>
            <person name="Gryganskyi A."/>
            <person name="Culley D."/>
            <person name="Magnuson J.K."/>
            <person name="James T.Y."/>
            <person name="O'Malley M.A."/>
            <person name="Stajich J.E."/>
            <person name="Spatafora J.W."/>
            <person name="Visel A."/>
            <person name="Grigoriev I.V."/>
        </authorList>
    </citation>
    <scope>NUCLEOTIDE SEQUENCE [LARGE SCALE GENOMIC DNA]</scope>
    <source>
        <strain evidence="3 4">ATCC 12442</strain>
    </source>
</reference>
<keyword evidence="1" id="KW-0732">Signal</keyword>
<dbReference type="RefSeq" id="XP_040747459.1">
    <property type="nucleotide sequence ID" value="XM_040890820.1"/>
</dbReference>
<evidence type="ECO:0000313" key="3">
    <source>
        <dbReference type="EMBL" id="ORX74248.1"/>
    </source>
</evidence>
<dbReference type="Gene3D" id="1.25.40.280">
    <property type="entry name" value="alix/aip1 like domains"/>
    <property type="match status" value="1"/>
</dbReference>
<feature type="signal peptide" evidence="1">
    <location>
        <begin position="1"/>
        <end position="28"/>
    </location>
</feature>
<sequence>MFWICTSLLGFVTLVIFSLSAIISECRTQLTINLISWKLTTLENMMLCQTQECVWQRSVLVHMKDANVARIATQVAEFYSATIENGLQRLLTQFQGLGGPLQGQETVLPGGSANEEG</sequence>
<dbReference type="AlphaFoldDB" id="A0A1Y1WLR8"/>